<keyword evidence="1" id="KW-0227">DNA damage</keyword>
<sequence>MYSIEWQKRGLPHAHILIWLKEKLRPSQIHDIISAEIPDPEQDKELYDTIVRNVIHIPCGARNSISPCMKEGKCTKKFLNQHNDNDYALYRRRAPEDGGRKFTIKFRSGAFETLELLAGLSRIRPFYVKCLMPTLMSEGEANPVNEVQTFQAGRYVSSNEAAWRLLDFPLHERHPTVTHLAVHLENGERVYFTKRNFQESIASPPKTTLTAFFQRCQTAPFAKTLLYSEFPRYYTWNTSRKEWKRRIQGAPVANWPSVKSSDALGRVYTVHVTNFECFCLRLLLHHVRCPTGYKDLKVVNGQVCATYREACEALHLLKNDNHWDETMEEAVQCQSPAKIRDLYATLISSCRLSNAHELWDKYKEYMAEDILRRLQQTHANMTYNEHIYNEALGKIEDKVMPMVGKKLSDFGMISPQQTTEKELSDEIIRETNYDIPALQQQVAEFVPRLLPEQKRVFDKVLGQIESGNGALFFLDAPGGTGKTFLLNLLLAQVRQDKNIAVAVASYGIAATLLSRGRTAHSVLKLPLNLAQQESPICNFSKNSARGIMLR</sequence>
<keyword evidence="1" id="KW-0234">DNA repair</keyword>
<accession>A0A8S3WQ13</accession>
<keyword evidence="1" id="KW-0547">Nucleotide-binding</keyword>
<dbReference type="Pfam" id="PF05970">
    <property type="entry name" value="PIF1"/>
    <property type="match status" value="1"/>
</dbReference>
<dbReference type="GO" id="GO:0005524">
    <property type="term" value="F:ATP binding"/>
    <property type="evidence" value="ECO:0007669"/>
    <property type="project" value="UniProtKB-KW"/>
</dbReference>
<dbReference type="GO" id="GO:0043139">
    <property type="term" value="F:5'-3' DNA helicase activity"/>
    <property type="evidence" value="ECO:0007669"/>
    <property type="project" value="UniProtKB-EC"/>
</dbReference>
<dbReference type="EMBL" id="CAJQZP010000643">
    <property type="protein sequence ID" value="CAG4974115.1"/>
    <property type="molecule type" value="Genomic_DNA"/>
</dbReference>
<dbReference type="InterPro" id="IPR010285">
    <property type="entry name" value="DNA_helicase_pif1-like_DEAD"/>
</dbReference>
<dbReference type="PANTHER" id="PTHR10492:SF57">
    <property type="entry name" value="ATP-DEPENDENT DNA HELICASE"/>
    <property type="match status" value="1"/>
</dbReference>
<dbReference type="GO" id="GO:0016787">
    <property type="term" value="F:hydrolase activity"/>
    <property type="evidence" value="ECO:0007669"/>
    <property type="project" value="UniProtKB-KW"/>
</dbReference>
<dbReference type="GO" id="GO:0000723">
    <property type="term" value="P:telomere maintenance"/>
    <property type="evidence" value="ECO:0007669"/>
    <property type="project" value="InterPro"/>
</dbReference>
<protein>
    <recommendedName>
        <fullName evidence="1">ATP-dependent DNA helicase</fullName>
        <ecNumber evidence="1">5.6.2.3</ecNumber>
    </recommendedName>
</protein>
<dbReference type="OrthoDB" id="1728974at2759"/>
<keyword evidence="1" id="KW-0378">Hydrolase</keyword>
<keyword evidence="4" id="KW-1185">Reference proteome</keyword>
<feature type="domain" description="DNA helicase Pif1-like DEAD-box helicase" evidence="2">
    <location>
        <begin position="450"/>
        <end position="543"/>
    </location>
</feature>
<proteinExistence type="inferred from homology"/>
<comment type="similarity">
    <text evidence="1">Belongs to the helicase family.</text>
</comment>
<comment type="cofactor">
    <cofactor evidence="1">
        <name>Mg(2+)</name>
        <dbReference type="ChEBI" id="CHEBI:18420"/>
    </cofactor>
</comment>
<dbReference type="GO" id="GO:0006310">
    <property type="term" value="P:DNA recombination"/>
    <property type="evidence" value="ECO:0007669"/>
    <property type="project" value="UniProtKB-KW"/>
</dbReference>
<evidence type="ECO:0000259" key="2">
    <source>
        <dbReference type="Pfam" id="PF05970"/>
    </source>
</evidence>
<dbReference type="Proteomes" id="UP000691718">
    <property type="component" value="Unassembled WGS sequence"/>
</dbReference>
<dbReference type="EC" id="5.6.2.3" evidence="1"/>
<keyword evidence="1" id="KW-0067">ATP-binding</keyword>
<dbReference type="GO" id="GO:0006281">
    <property type="term" value="P:DNA repair"/>
    <property type="evidence" value="ECO:0007669"/>
    <property type="project" value="UniProtKB-KW"/>
</dbReference>
<organism evidence="3 4">
    <name type="scientific">Parnassius apollo</name>
    <name type="common">Apollo butterfly</name>
    <name type="synonym">Papilio apollo</name>
    <dbReference type="NCBI Taxonomy" id="110799"/>
    <lineage>
        <taxon>Eukaryota</taxon>
        <taxon>Metazoa</taxon>
        <taxon>Ecdysozoa</taxon>
        <taxon>Arthropoda</taxon>
        <taxon>Hexapoda</taxon>
        <taxon>Insecta</taxon>
        <taxon>Pterygota</taxon>
        <taxon>Neoptera</taxon>
        <taxon>Endopterygota</taxon>
        <taxon>Lepidoptera</taxon>
        <taxon>Glossata</taxon>
        <taxon>Ditrysia</taxon>
        <taxon>Papilionoidea</taxon>
        <taxon>Papilionidae</taxon>
        <taxon>Parnassiinae</taxon>
        <taxon>Parnassini</taxon>
        <taxon>Parnassius</taxon>
        <taxon>Parnassius</taxon>
    </lineage>
</organism>
<comment type="caution">
    <text evidence="3">The sequence shown here is derived from an EMBL/GenBank/DDBJ whole genome shotgun (WGS) entry which is preliminary data.</text>
</comment>
<dbReference type="PANTHER" id="PTHR10492">
    <property type="match status" value="1"/>
</dbReference>
<reference evidence="3" key="1">
    <citation type="submission" date="2021-04" db="EMBL/GenBank/DDBJ databases">
        <authorList>
            <person name="Tunstrom K."/>
        </authorList>
    </citation>
    <scope>NUCLEOTIDE SEQUENCE</scope>
</reference>
<evidence type="ECO:0000313" key="3">
    <source>
        <dbReference type="EMBL" id="CAG4974115.1"/>
    </source>
</evidence>
<keyword evidence="1" id="KW-0347">Helicase</keyword>
<comment type="catalytic activity">
    <reaction evidence="1">
        <text>ATP + H2O = ADP + phosphate + H(+)</text>
        <dbReference type="Rhea" id="RHEA:13065"/>
        <dbReference type="ChEBI" id="CHEBI:15377"/>
        <dbReference type="ChEBI" id="CHEBI:15378"/>
        <dbReference type="ChEBI" id="CHEBI:30616"/>
        <dbReference type="ChEBI" id="CHEBI:43474"/>
        <dbReference type="ChEBI" id="CHEBI:456216"/>
        <dbReference type="EC" id="5.6.2.3"/>
    </reaction>
</comment>
<gene>
    <name evidence="3" type="ORF">PAPOLLO_LOCUS8874</name>
</gene>
<name>A0A8S3WQ13_PARAO</name>
<evidence type="ECO:0000313" key="4">
    <source>
        <dbReference type="Proteomes" id="UP000691718"/>
    </source>
</evidence>
<dbReference type="AlphaFoldDB" id="A0A8S3WQ13"/>
<evidence type="ECO:0000256" key="1">
    <source>
        <dbReference type="RuleBase" id="RU363044"/>
    </source>
</evidence>
<keyword evidence="1" id="KW-0233">DNA recombination</keyword>